<dbReference type="Proteomes" id="UP000095228">
    <property type="component" value="Chromosome"/>
</dbReference>
<dbReference type="Pfam" id="PF13690">
    <property type="entry name" value="CheX"/>
    <property type="match status" value="1"/>
</dbReference>
<dbReference type="KEGG" id="obg:Verru16b_00388"/>
<dbReference type="PANTHER" id="PTHR39452">
    <property type="entry name" value="CHEY-P PHOSPHATASE CHEX"/>
    <property type="match status" value="1"/>
</dbReference>
<protein>
    <recommendedName>
        <fullName evidence="2">Chemotaxis phosphatase CheX-like domain-containing protein</fullName>
    </recommendedName>
</protein>
<feature type="domain" description="Chemotaxis phosphatase CheX-like" evidence="2">
    <location>
        <begin position="54"/>
        <end position="153"/>
    </location>
</feature>
<evidence type="ECO:0000313" key="4">
    <source>
        <dbReference type="Proteomes" id="UP000095228"/>
    </source>
</evidence>
<dbReference type="EMBL" id="CP016094">
    <property type="protein sequence ID" value="AOS43345.1"/>
    <property type="molecule type" value="Genomic_DNA"/>
</dbReference>
<dbReference type="InterPro" id="IPR028976">
    <property type="entry name" value="CheC-like_sf"/>
</dbReference>
<dbReference type="RefSeq" id="WP_069960708.1">
    <property type="nucleotide sequence ID" value="NZ_CP016094.1"/>
</dbReference>
<dbReference type="InterPro" id="IPR038756">
    <property type="entry name" value="CheX-like"/>
</dbReference>
<evidence type="ECO:0000259" key="2">
    <source>
        <dbReference type="Pfam" id="PF13690"/>
    </source>
</evidence>
<reference evidence="3 4" key="1">
    <citation type="submission" date="2016-06" db="EMBL/GenBank/DDBJ databases">
        <title>Three novel species with peptidoglycan cell walls form the new genus Lacunisphaera gen. nov. in the family Opitutaceae of the verrucomicrobial subdivision 4.</title>
        <authorList>
            <person name="Rast P."/>
            <person name="Gloeckner I."/>
            <person name="Jogler M."/>
            <person name="Boedeker C."/>
            <person name="Jeske O."/>
            <person name="Wiegand S."/>
            <person name="Reinhardt R."/>
            <person name="Schumann P."/>
            <person name="Rohde M."/>
            <person name="Spring S."/>
            <person name="Gloeckner F.O."/>
            <person name="Jogler C."/>
        </authorList>
    </citation>
    <scope>NUCLEOTIDE SEQUENCE [LARGE SCALE GENOMIC DNA]</scope>
    <source>
        <strain evidence="3 4">IG16b</strain>
    </source>
</reference>
<name>A0A1D8AR31_9BACT</name>
<dbReference type="SUPFAM" id="SSF103039">
    <property type="entry name" value="CheC-like"/>
    <property type="match status" value="1"/>
</dbReference>
<accession>A0A1D8AR31</accession>
<dbReference type="AlphaFoldDB" id="A0A1D8AR31"/>
<dbReference type="CDD" id="cd17906">
    <property type="entry name" value="CheX"/>
    <property type="match status" value="1"/>
</dbReference>
<dbReference type="Gene3D" id="3.40.1550.10">
    <property type="entry name" value="CheC-like"/>
    <property type="match status" value="1"/>
</dbReference>
<evidence type="ECO:0000313" key="3">
    <source>
        <dbReference type="EMBL" id="AOS43345.1"/>
    </source>
</evidence>
<dbReference type="GO" id="GO:0006935">
    <property type="term" value="P:chemotaxis"/>
    <property type="evidence" value="ECO:0007669"/>
    <property type="project" value="UniProtKB-KW"/>
</dbReference>
<keyword evidence="4" id="KW-1185">Reference proteome</keyword>
<evidence type="ECO:0000256" key="1">
    <source>
        <dbReference type="ARBA" id="ARBA00022500"/>
    </source>
</evidence>
<keyword evidence="1" id="KW-0145">Chemotaxis</keyword>
<organism evidence="3 4">
    <name type="scientific">Lacunisphaera limnophila</name>
    <dbReference type="NCBI Taxonomy" id="1838286"/>
    <lineage>
        <taxon>Bacteria</taxon>
        <taxon>Pseudomonadati</taxon>
        <taxon>Verrucomicrobiota</taxon>
        <taxon>Opitutia</taxon>
        <taxon>Opitutales</taxon>
        <taxon>Opitutaceae</taxon>
        <taxon>Lacunisphaera</taxon>
    </lineage>
</organism>
<gene>
    <name evidence="3" type="ORF">Verru16b_00388</name>
</gene>
<dbReference type="InterPro" id="IPR028051">
    <property type="entry name" value="CheX-like_dom"/>
</dbReference>
<proteinExistence type="predicted"/>
<dbReference type="STRING" id="1838286.Verru16b_00388"/>
<sequence>MATAVSTISDSLIQDSIVRAVRNVCVTMLKQEAGLVEKSTVTGYDGFKEKPHVFGSVGFAGVIDGIVYLCIPDDFAQDAAARVLGMSLAEVEMTGDEAVKDVVGEITNMTVGGFKNALCNVGFPCKLTLPTIVRGDSLSVAGLKGAIRHVFHFDCSGHRLIADIQLRQD</sequence>
<dbReference type="PANTHER" id="PTHR39452:SF1">
    <property type="entry name" value="CHEY-P PHOSPHATASE CHEX"/>
    <property type="match status" value="1"/>
</dbReference>
<dbReference type="OrthoDB" id="191082at2"/>